<dbReference type="SMART" id="SM00861">
    <property type="entry name" value="Transket_pyr"/>
    <property type="match status" value="1"/>
</dbReference>
<dbReference type="InterPro" id="IPR033248">
    <property type="entry name" value="Transketolase_C"/>
</dbReference>
<dbReference type="Pfam" id="PF02780">
    <property type="entry name" value="Transketolase_C"/>
    <property type="match status" value="1"/>
</dbReference>
<evidence type="ECO:0000256" key="3">
    <source>
        <dbReference type="ARBA" id="ARBA00023052"/>
    </source>
</evidence>
<dbReference type="SUPFAM" id="SSF52518">
    <property type="entry name" value="Thiamin diphosphate-binding fold (THDP-binding)"/>
    <property type="match status" value="1"/>
</dbReference>
<evidence type="ECO:0000313" key="5">
    <source>
        <dbReference type="EMBL" id="QEC48103.1"/>
    </source>
</evidence>
<comment type="cofactor">
    <cofactor evidence="1">
        <name>thiamine diphosphate</name>
        <dbReference type="ChEBI" id="CHEBI:58937"/>
    </cofactor>
</comment>
<dbReference type="RefSeq" id="WP_146919283.1">
    <property type="nucleotide sequence ID" value="NZ_CP042430.1"/>
</dbReference>
<accession>A0A5B8U4V9</accession>
<dbReference type="KEGG" id="bsol:FSW04_11345"/>
<dbReference type="FunFam" id="3.40.50.970:FF:000001">
    <property type="entry name" value="Pyruvate dehydrogenase E1 beta subunit"/>
    <property type="match status" value="1"/>
</dbReference>
<feature type="domain" description="Transketolase-like pyrimidine-binding" evidence="4">
    <location>
        <begin position="13"/>
        <end position="186"/>
    </location>
</feature>
<evidence type="ECO:0000259" key="4">
    <source>
        <dbReference type="SMART" id="SM00861"/>
    </source>
</evidence>
<evidence type="ECO:0000256" key="1">
    <source>
        <dbReference type="ARBA" id="ARBA00001964"/>
    </source>
</evidence>
<dbReference type="GO" id="GO:0016491">
    <property type="term" value="F:oxidoreductase activity"/>
    <property type="evidence" value="ECO:0007669"/>
    <property type="project" value="UniProtKB-KW"/>
</dbReference>
<gene>
    <name evidence="5" type="ORF">FSW04_11345</name>
</gene>
<dbReference type="PANTHER" id="PTHR43257">
    <property type="entry name" value="PYRUVATE DEHYDROGENASE E1 COMPONENT BETA SUBUNIT"/>
    <property type="match status" value="1"/>
</dbReference>
<protein>
    <submittedName>
        <fullName evidence="5">Alpha-ketoacid dehydrogenase subunit beta</fullName>
    </submittedName>
</protein>
<evidence type="ECO:0000256" key="2">
    <source>
        <dbReference type="ARBA" id="ARBA00023002"/>
    </source>
</evidence>
<dbReference type="NCBIfam" id="NF006667">
    <property type="entry name" value="PRK09212.1"/>
    <property type="match status" value="1"/>
</dbReference>
<proteinExistence type="predicted"/>
<dbReference type="OrthoDB" id="9766715at2"/>
<dbReference type="SUPFAM" id="SSF52922">
    <property type="entry name" value="TK C-terminal domain-like"/>
    <property type="match status" value="1"/>
</dbReference>
<dbReference type="InterPro" id="IPR009014">
    <property type="entry name" value="Transketo_C/PFOR_II"/>
</dbReference>
<evidence type="ECO:0000313" key="6">
    <source>
        <dbReference type="Proteomes" id="UP000321805"/>
    </source>
</evidence>
<organism evidence="5 6">
    <name type="scientific">Baekduia soli</name>
    <dbReference type="NCBI Taxonomy" id="496014"/>
    <lineage>
        <taxon>Bacteria</taxon>
        <taxon>Bacillati</taxon>
        <taxon>Actinomycetota</taxon>
        <taxon>Thermoleophilia</taxon>
        <taxon>Solirubrobacterales</taxon>
        <taxon>Baekduiaceae</taxon>
        <taxon>Baekduia</taxon>
    </lineage>
</organism>
<dbReference type="Gene3D" id="3.40.50.970">
    <property type="match status" value="1"/>
</dbReference>
<sequence length="333" mass="35459">MTATTETAQTRSLKTWQGINQALTEEMERDERVVLVGEDVGRPGGPYGVTRGLLDKFGGLRVRDTPISEAVLVGLGVGGGAVGLRPVVEIMFFDFAMIAMDQIVNQAAKFRYFSGHSMPLTIRTMCGAGGPNGAQHSQNFEAWFCAVPGLKVIMPSNARDAKGLLKAAIRDDDPVLFIETLGILPTRRDVPVDEDFVLPIGVAETRREGTDVTVVAIGRLVDRALEAAETLAEEGISVEVIDPRTLSPLDTDALVASIRRTGRLVTATEATAPCSIGSEVCALAVENCLSELKSAPVRVASPFINVPTPVPLAEWRAPGPDAVADAVRKVMQG</sequence>
<dbReference type="InterPro" id="IPR029061">
    <property type="entry name" value="THDP-binding"/>
</dbReference>
<keyword evidence="6" id="KW-1185">Reference proteome</keyword>
<name>A0A5B8U4V9_9ACTN</name>
<dbReference type="CDD" id="cd07036">
    <property type="entry name" value="TPP_PYR_E1-PDHc-beta_like"/>
    <property type="match status" value="1"/>
</dbReference>
<dbReference type="EMBL" id="CP042430">
    <property type="protein sequence ID" value="QEC48103.1"/>
    <property type="molecule type" value="Genomic_DNA"/>
</dbReference>
<keyword evidence="3" id="KW-0786">Thiamine pyrophosphate</keyword>
<dbReference type="InterPro" id="IPR005475">
    <property type="entry name" value="Transketolase-like_Pyr-bd"/>
</dbReference>
<dbReference type="PANTHER" id="PTHR43257:SF2">
    <property type="entry name" value="PYRUVATE DEHYDROGENASE E1 COMPONENT SUBUNIT BETA"/>
    <property type="match status" value="1"/>
</dbReference>
<dbReference type="Proteomes" id="UP000321805">
    <property type="component" value="Chromosome"/>
</dbReference>
<dbReference type="GO" id="GO:0000287">
    <property type="term" value="F:magnesium ion binding"/>
    <property type="evidence" value="ECO:0007669"/>
    <property type="project" value="UniProtKB-ARBA"/>
</dbReference>
<dbReference type="Gene3D" id="3.40.50.920">
    <property type="match status" value="1"/>
</dbReference>
<dbReference type="Pfam" id="PF02779">
    <property type="entry name" value="Transket_pyr"/>
    <property type="match status" value="1"/>
</dbReference>
<keyword evidence="2" id="KW-0560">Oxidoreductase</keyword>
<reference evidence="5 6" key="1">
    <citation type="journal article" date="2018" name="J. Microbiol.">
        <title>Baekduia soli gen. nov., sp. nov., a novel bacterium isolated from the soil of Baekdu Mountain and proposal of a novel family name, Baekduiaceae fam. nov.</title>
        <authorList>
            <person name="An D.S."/>
            <person name="Siddiqi M.Z."/>
            <person name="Kim K.H."/>
            <person name="Yu H.S."/>
            <person name="Im W.T."/>
        </authorList>
    </citation>
    <scope>NUCLEOTIDE SEQUENCE [LARGE SCALE GENOMIC DNA]</scope>
    <source>
        <strain evidence="5 6">BR7-21</strain>
    </source>
</reference>
<dbReference type="AlphaFoldDB" id="A0A5B8U4V9"/>